<sequence>MSDNELDAELLALAGDDSSGDEDVEQPSSRARSPSHDNAGQGAKSRQKSPPARGTAQKVKRGARGSGARQRNGRRGDDSDSQDESDGHELEGEGSSPNSPDTLGSAAMDESDSDTSPGDIDNDAPLYPIEGKFRSEADRSTIMAMTEIEREEILAERAHQVEKRAQDQQLKRILQQRRREEAAQQKSRKRSGEAAGITDDSRASRAKRSLNPALDKYKEQRQLKSDQKARGEERRRDLPSPSRDHVDSDRDADGESEVEWDDVKPTRTREEPLPDLRDFERVRVGRSNFAKVCLYPTFESAIKGCFCRVSIGINKESGEPQYRMAQIKGFLEVKPYHMEGPHGKPFAIDQRVILAHGKQEKDWPFTACSDSRFTPSEFERYKQALATDNLRLPQKRFLNAKLDDIHALLDHNWTEQDIQNKINRGAALNAKYAKNGREAIVRRRDEAAARGDDMALARLNQELTAMDGGASGKMTTGSKSNGTIKGTVQQERLAALNKANRKANSEEVRKAQIAEKRAQQKARDEAIAKARKREADAAEAAKNKLLHPNDDLFGDASDISRTGTPLNGSGTPEIGTPGTSTPANGAKKVGIFRKKAMDDEVMGSIDLGIDIDI</sequence>
<evidence type="ECO:0000259" key="6">
    <source>
        <dbReference type="PROSITE" id="PS51360"/>
    </source>
</evidence>
<accession>A0ABR3PPW4</accession>
<dbReference type="PROSITE" id="PS51360">
    <property type="entry name" value="PLUS3"/>
    <property type="match status" value="1"/>
</dbReference>
<gene>
    <name evidence="7" type="ORF">AAFC00_001713</name>
</gene>
<dbReference type="RefSeq" id="XP_069204449.1">
    <property type="nucleotide sequence ID" value="XM_069340934.1"/>
</dbReference>
<protein>
    <recommendedName>
        <fullName evidence="6">Plus3 domain-containing protein</fullName>
    </recommendedName>
</protein>
<feature type="domain" description="Plus3" evidence="6">
    <location>
        <begin position="273"/>
        <end position="410"/>
    </location>
</feature>
<dbReference type="GeneID" id="95975416"/>
<evidence type="ECO:0000313" key="8">
    <source>
        <dbReference type="Proteomes" id="UP001562354"/>
    </source>
</evidence>
<dbReference type="PANTHER" id="PTHR13115:SF8">
    <property type="entry name" value="RNA POLYMERASE-ASSOCIATED PROTEIN RTF1 HOMOLOG"/>
    <property type="match status" value="1"/>
</dbReference>
<evidence type="ECO:0000256" key="3">
    <source>
        <dbReference type="ARBA" id="ARBA00023163"/>
    </source>
</evidence>
<keyword evidence="8" id="KW-1185">Reference proteome</keyword>
<feature type="region of interest" description="Disordered" evidence="5">
    <location>
        <begin position="1"/>
        <end position="139"/>
    </location>
</feature>
<dbReference type="Pfam" id="PF03126">
    <property type="entry name" value="Plus-3"/>
    <property type="match status" value="1"/>
</dbReference>
<evidence type="ECO:0000313" key="7">
    <source>
        <dbReference type="EMBL" id="KAL1311600.1"/>
    </source>
</evidence>
<dbReference type="InterPro" id="IPR004343">
    <property type="entry name" value="Plus-3_dom"/>
</dbReference>
<keyword evidence="3" id="KW-0804">Transcription</keyword>
<comment type="caution">
    <text evidence="7">The sequence shown here is derived from an EMBL/GenBank/DDBJ whole genome shotgun (WGS) entry which is preliminary data.</text>
</comment>
<keyword evidence="4" id="KW-0539">Nucleus</keyword>
<evidence type="ECO:0000256" key="4">
    <source>
        <dbReference type="ARBA" id="ARBA00023242"/>
    </source>
</evidence>
<evidence type="ECO:0000256" key="2">
    <source>
        <dbReference type="ARBA" id="ARBA00023015"/>
    </source>
</evidence>
<reference evidence="7 8" key="1">
    <citation type="submission" date="2024-07" db="EMBL/GenBank/DDBJ databases">
        <title>Draft sequence of the Neodothiora populina.</title>
        <authorList>
            <person name="Drown D.D."/>
            <person name="Schuette U.S."/>
            <person name="Buechlein A.B."/>
            <person name="Rusch D.R."/>
            <person name="Winton L.W."/>
            <person name="Adams G.A."/>
        </authorList>
    </citation>
    <scope>NUCLEOTIDE SEQUENCE [LARGE SCALE GENOMIC DNA]</scope>
    <source>
        <strain evidence="7 8">CPC 39397</strain>
    </source>
</reference>
<feature type="compositionally biased region" description="Basic and acidic residues" evidence="5">
    <location>
        <begin position="159"/>
        <end position="170"/>
    </location>
</feature>
<feature type="region of interest" description="Disordered" evidence="5">
    <location>
        <begin position="563"/>
        <end position="586"/>
    </location>
</feature>
<feature type="region of interest" description="Disordered" evidence="5">
    <location>
        <begin position="159"/>
        <end position="272"/>
    </location>
</feature>
<feature type="compositionally biased region" description="Basic and acidic residues" evidence="5">
    <location>
        <begin position="261"/>
        <end position="272"/>
    </location>
</feature>
<dbReference type="InterPro" id="IPR036128">
    <property type="entry name" value="Plus3-like_sf"/>
</dbReference>
<dbReference type="EMBL" id="JBFMKM010000001">
    <property type="protein sequence ID" value="KAL1311600.1"/>
    <property type="molecule type" value="Genomic_DNA"/>
</dbReference>
<evidence type="ECO:0000256" key="1">
    <source>
        <dbReference type="ARBA" id="ARBA00004123"/>
    </source>
</evidence>
<dbReference type="SUPFAM" id="SSF159042">
    <property type="entry name" value="Plus3-like"/>
    <property type="match status" value="1"/>
</dbReference>
<proteinExistence type="predicted"/>
<evidence type="ECO:0000256" key="5">
    <source>
        <dbReference type="SAM" id="MobiDB-lite"/>
    </source>
</evidence>
<dbReference type="Proteomes" id="UP001562354">
    <property type="component" value="Unassembled WGS sequence"/>
</dbReference>
<name>A0ABR3PPW4_9PEZI</name>
<feature type="compositionally biased region" description="Polar residues" evidence="5">
    <location>
        <begin position="26"/>
        <end position="38"/>
    </location>
</feature>
<dbReference type="SMART" id="SM00719">
    <property type="entry name" value="Plus3"/>
    <property type="match status" value="1"/>
</dbReference>
<dbReference type="Gene3D" id="3.90.70.200">
    <property type="entry name" value="Plus-3 domain"/>
    <property type="match status" value="1"/>
</dbReference>
<comment type="subcellular location">
    <subcellularLocation>
        <location evidence="1">Nucleus</location>
    </subcellularLocation>
</comment>
<dbReference type="PANTHER" id="PTHR13115">
    <property type="entry name" value="RNA POLYMERASE-ASSOCIATED PROTEIN RTF1 HOMOLOG"/>
    <property type="match status" value="1"/>
</dbReference>
<feature type="compositionally biased region" description="Basic and acidic residues" evidence="5">
    <location>
        <begin position="215"/>
        <end position="253"/>
    </location>
</feature>
<keyword evidence="2" id="KW-0805">Transcription regulation</keyword>
<organism evidence="7 8">
    <name type="scientific">Neodothiora populina</name>
    <dbReference type="NCBI Taxonomy" id="2781224"/>
    <lineage>
        <taxon>Eukaryota</taxon>
        <taxon>Fungi</taxon>
        <taxon>Dikarya</taxon>
        <taxon>Ascomycota</taxon>
        <taxon>Pezizomycotina</taxon>
        <taxon>Dothideomycetes</taxon>
        <taxon>Dothideomycetidae</taxon>
        <taxon>Dothideales</taxon>
        <taxon>Dothioraceae</taxon>
        <taxon>Neodothiora</taxon>
    </lineage>
</organism>